<dbReference type="PROSITE" id="PS51318">
    <property type="entry name" value="TAT"/>
    <property type="match status" value="1"/>
</dbReference>
<evidence type="ECO:0000256" key="1">
    <source>
        <dbReference type="SAM" id="MobiDB-lite"/>
    </source>
</evidence>
<dbReference type="EMBL" id="JAVDUM010000004">
    <property type="protein sequence ID" value="MDR6866553.1"/>
    <property type="molecule type" value="Genomic_DNA"/>
</dbReference>
<dbReference type="CDD" id="cd12797">
    <property type="entry name" value="M23_peptidase"/>
    <property type="match status" value="1"/>
</dbReference>
<keyword evidence="2" id="KW-0472">Membrane</keyword>
<comment type="caution">
    <text evidence="4">The sequence shown here is derived from an EMBL/GenBank/DDBJ whole genome shotgun (WGS) entry which is preliminary data.</text>
</comment>
<dbReference type="Pfam" id="PF01551">
    <property type="entry name" value="Peptidase_M23"/>
    <property type="match status" value="1"/>
</dbReference>
<dbReference type="Gene3D" id="2.70.70.10">
    <property type="entry name" value="Glucose Permease (Domain IIA)"/>
    <property type="match status" value="1"/>
</dbReference>
<keyword evidence="4" id="KW-0378">Hydrolase</keyword>
<dbReference type="InterPro" id="IPR006311">
    <property type="entry name" value="TAT_signal"/>
</dbReference>
<reference evidence="4 5" key="1">
    <citation type="submission" date="2023-07" db="EMBL/GenBank/DDBJ databases">
        <title>Sorghum-associated microbial communities from plants grown in Nebraska, USA.</title>
        <authorList>
            <person name="Schachtman D."/>
        </authorList>
    </citation>
    <scope>NUCLEOTIDE SEQUENCE [LARGE SCALE GENOMIC DNA]</scope>
    <source>
        <strain evidence="4 5">2980</strain>
    </source>
</reference>
<feature type="transmembrane region" description="Helical" evidence="2">
    <location>
        <begin position="35"/>
        <end position="56"/>
    </location>
</feature>
<keyword evidence="5" id="KW-1185">Reference proteome</keyword>
<evidence type="ECO:0000256" key="2">
    <source>
        <dbReference type="SAM" id="Phobius"/>
    </source>
</evidence>
<dbReference type="SUPFAM" id="SSF51261">
    <property type="entry name" value="Duplicated hybrid motif"/>
    <property type="match status" value="1"/>
</dbReference>
<accession>A0ABU1SB99</accession>
<keyword evidence="2" id="KW-1133">Transmembrane helix</keyword>
<evidence type="ECO:0000313" key="4">
    <source>
        <dbReference type="EMBL" id="MDR6866553.1"/>
    </source>
</evidence>
<feature type="domain" description="M23ase beta-sheet core" evidence="3">
    <location>
        <begin position="365"/>
        <end position="461"/>
    </location>
</feature>
<dbReference type="InterPro" id="IPR016047">
    <property type="entry name" value="M23ase_b-sheet_dom"/>
</dbReference>
<feature type="compositionally biased region" description="Gly residues" evidence="1">
    <location>
        <begin position="300"/>
        <end position="335"/>
    </location>
</feature>
<dbReference type="InterPro" id="IPR011055">
    <property type="entry name" value="Dup_hybrid_motif"/>
</dbReference>
<feature type="region of interest" description="Disordered" evidence="1">
    <location>
        <begin position="1"/>
        <end position="25"/>
    </location>
</feature>
<proteinExistence type="predicted"/>
<evidence type="ECO:0000313" key="5">
    <source>
        <dbReference type="Proteomes" id="UP001259347"/>
    </source>
</evidence>
<sequence>MNEPNAGDPNCGCGPTPAEKQSLWPSSMRVSRRKAIGMGVLGLAAAGAIGAGGFGFSTAYADDYPSWDDVQNAMNNEAAKADEIARIQALINGLAQKVAETKAAAEAAGNEFYAAQQAFFDQSQRSKDLQAQADAQEQLATEAAREAGQVAAQLYRNGGDNTSLELFFAGSAANADDLLQKLGQMDRLLARNQAVYDKAVAARNSAQNLSDQAAKARDERDRLRQIAEDKMRKAQEAAQAAQAALQEQQSHAIELEAQLAALRDTTAKTTAEYQAGVAERQRQEEERKRKEEEDRRNNAGNGGGGNSGGSDSGGGGGDSGGGNSGGGGGGTGPGNGWVRPHGGFQSSDYGPRVPDCDASGCSSSFHRGVDLANGCGAPIYAAHEGTVDYASWNGGYGNYIRIQHGGGVATGYAHIVDGGFNVGWGDYVQAGQVIAYAGNTGGSFGCHLHFEVYIDGDTVNPIYFMQDRGVDMS</sequence>
<feature type="compositionally biased region" description="Basic and acidic residues" evidence="1">
    <location>
        <begin position="279"/>
        <end position="297"/>
    </location>
</feature>
<evidence type="ECO:0000259" key="3">
    <source>
        <dbReference type="Pfam" id="PF01551"/>
    </source>
</evidence>
<organism evidence="4 5">
    <name type="scientific">Microbacterium resistens</name>
    <dbReference type="NCBI Taxonomy" id="156977"/>
    <lineage>
        <taxon>Bacteria</taxon>
        <taxon>Bacillati</taxon>
        <taxon>Actinomycetota</taxon>
        <taxon>Actinomycetes</taxon>
        <taxon>Micrococcales</taxon>
        <taxon>Microbacteriaceae</taxon>
        <taxon>Microbacterium</taxon>
    </lineage>
</organism>
<dbReference type="GO" id="GO:0016787">
    <property type="term" value="F:hydrolase activity"/>
    <property type="evidence" value="ECO:0007669"/>
    <property type="project" value="UniProtKB-KW"/>
</dbReference>
<dbReference type="RefSeq" id="WP_310018483.1">
    <property type="nucleotide sequence ID" value="NZ_JAVDUM010000004.1"/>
</dbReference>
<gene>
    <name evidence="4" type="ORF">J2Y69_001146</name>
</gene>
<feature type="region of interest" description="Disordered" evidence="1">
    <location>
        <begin position="273"/>
        <end position="350"/>
    </location>
</feature>
<dbReference type="Proteomes" id="UP001259347">
    <property type="component" value="Unassembled WGS sequence"/>
</dbReference>
<keyword evidence="2" id="KW-0812">Transmembrane</keyword>
<dbReference type="InterPro" id="IPR050570">
    <property type="entry name" value="Cell_wall_metabolism_enzyme"/>
</dbReference>
<dbReference type="PANTHER" id="PTHR21666">
    <property type="entry name" value="PEPTIDASE-RELATED"/>
    <property type="match status" value="1"/>
</dbReference>
<protein>
    <submittedName>
        <fullName evidence="4">Murein DD-endopeptidase MepM/ murein hydrolase activator NlpD</fullName>
    </submittedName>
</protein>
<name>A0ABU1SB99_9MICO</name>
<dbReference type="PANTHER" id="PTHR21666:SF270">
    <property type="entry name" value="MUREIN HYDROLASE ACTIVATOR ENVC"/>
    <property type="match status" value="1"/>
</dbReference>